<dbReference type="RefSeq" id="WP_128764499.1">
    <property type="nucleotide sequence ID" value="NZ_JBHUOO010000023.1"/>
</dbReference>
<feature type="compositionally biased region" description="Low complexity" evidence="1">
    <location>
        <begin position="300"/>
        <end position="311"/>
    </location>
</feature>
<dbReference type="EMBL" id="QOVK01000002">
    <property type="protein sequence ID" value="RXG25694.1"/>
    <property type="molecule type" value="Genomic_DNA"/>
</dbReference>
<dbReference type="AlphaFoldDB" id="A0A4Q0PFN2"/>
<evidence type="ECO:0000313" key="2">
    <source>
        <dbReference type="EMBL" id="RXG25694.1"/>
    </source>
</evidence>
<sequence>MYLNREAAFIQSDSNPSTSGEWIGGGGSGGSVNTGTVKPTTTPVTTVNPVPTTVKPIDTKTLQADRATIKYSILGLIGKLPGMNKGLYIKALYEIGLPHFYDFSPQFNVDVTAYVAKFYIQKLNDWVAGKLSQLSAPMNLGELKAQAHVASVNKIIVELHIARQYYCFMAGRTIGLEQAKYQGKKAIVTTYANWLATGLSNAVKTAGGSIELKPTQVTASNTTQGIEVYNWQNQTSIAKFQAFAVNVATAQKPYEVNVGPVKELPPVIVTTTEFTKGEGKPQPTYTNTGSSNGGSGSGAGSNSNSGSGSNNQVPDGSQSLVNNLTDDVKDIADGKKPNRWWWWLIGAAVGGYILNSNSTTVTTGETKPKPKKKDEKKPSDQ</sequence>
<accession>A0A4Q0PFN2</accession>
<protein>
    <submittedName>
        <fullName evidence="2">Uncharacterized protein</fullName>
    </submittedName>
</protein>
<comment type="caution">
    <text evidence="2">The sequence shown here is derived from an EMBL/GenBank/DDBJ whole genome shotgun (WGS) entry which is preliminary data.</text>
</comment>
<keyword evidence="3" id="KW-1185">Reference proteome</keyword>
<feature type="region of interest" description="Disordered" evidence="1">
    <location>
        <begin position="272"/>
        <end position="321"/>
    </location>
</feature>
<evidence type="ECO:0000256" key="1">
    <source>
        <dbReference type="SAM" id="MobiDB-lite"/>
    </source>
</evidence>
<feature type="compositionally biased region" description="Low complexity" evidence="1">
    <location>
        <begin position="33"/>
        <end position="45"/>
    </location>
</feature>
<name>A0A4Q0PFN2_9FLAO</name>
<organism evidence="2 3">
    <name type="scientific">Leeuwenhoekiella polynyae</name>
    <dbReference type="NCBI Taxonomy" id="1550906"/>
    <lineage>
        <taxon>Bacteria</taxon>
        <taxon>Pseudomonadati</taxon>
        <taxon>Bacteroidota</taxon>
        <taxon>Flavobacteriia</taxon>
        <taxon>Flavobacteriales</taxon>
        <taxon>Flavobacteriaceae</taxon>
        <taxon>Leeuwenhoekiella</taxon>
    </lineage>
</organism>
<evidence type="ECO:0000313" key="3">
    <source>
        <dbReference type="Proteomes" id="UP000289859"/>
    </source>
</evidence>
<gene>
    <name evidence="2" type="ORF">DSM02_861</name>
</gene>
<feature type="compositionally biased region" description="Basic and acidic residues" evidence="1">
    <location>
        <begin position="366"/>
        <end position="381"/>
    </location>
</feature>
<feature type="region of interest" description="Disordered" evidence="1">
    <location>
        <begin position="357"/>
        <end position="381"/>
    </location>
</feature>
<reference evidence="2 3" key="1">
    <citation type="submission" date="2018-07" db="EMBL/GenBank/DDBJ databases">
        <title>Leeuwenhoekiella genomics.</title>
        <authorList>
            <person name="Tahon G."/>
            <person name="Willems A."/>
        </authorList>
    </citation>
    <scope>NUCLEOTIDE SEQUENCE [LARGE SCALE GENOMIC DNA]</scope>
    <source>
        <strain evidence="2 3">LMG 29608</strain>
    </source>
</reference>
<feature type="region of interest" description="Disordered" evidence="1">
    <location>
        <begin position="10"/>
        <end position="45"/>
    </location>
</feature>
<feature type="compositionally biased region" description="Polar residues" evidence="1">
    <location>
        <begin position="312"/>
        <end position="321"/>
    </location>
</feature>
<feature type="compositionally biased region" description="Gly residues" evidence="1">
    <location>
        <begin position="22"/>
        <end position="32"/>
    </location>
</feature>
<dbReference type="Proteomes" id="UP000289859">
    <property type="component" value="Unassembled WGS sequence"/>
</dbReference>
<proteinExistence type="predicted"/>